<evidence type="ECO:0000313" key="1">
    <source>
        <dbReference type="EMBL" id="KAK6518073.1"/>
    </source>
</evidence>
<dbReference type="AlphaFoldDB" id="A0AAN8NT71"/>
<dbReference type="Proteomes" id="UP001307849">
    <property type="component" value="Unassembled WGS sequence"/>
</dbReference>
<comment type="caution">
    <text evidence="1">The sequence shown here is derived from an EMBL/GenBank/DDBJ whole genome shotgun (WGS) entry which is preliminary data.</text>
</comment>
<reference evidence="1 2" key="1">
    <citation type="submission" date="2019-10" db="EMBL/GenBank/DDBJ databases">
        <authorList>
            <person name="Palmer J.M."/>
        </authorList>
    </citation>
    <scope>NUCLEOTIDE SEQUENCE [LARGE SCALE GENOMIC DNA]</scope>
    <source>
        <strain evidence="1 2">TWF506</strain>
    </source>
</reference>
<accession>A0AAN8NT71</accession>
<organism evidence="1 2">
    <name type="scientific">Arthrobotrys conoides</name>
    <dbReference type="NCBI Taxonomy" id="74498"/>
    <lineage>
        <taxon>Eukaryota</taxon>
        <taxon>Fungi</taxon>
        <taxon>Dikarya</taxon>
        <taxon>Ascomycota</taxon>
        <taxon>Pezizomycotina</taxon>
        <taxon>Orbiliomycetes</taxon>
        <taxon>Orbiliales</taxon>
        <taxon>Orbiliaceae</taxon>
        <taxon>Arthrobotrys</taxon>
    </lineage>
</organism>
<dbReference type="EMBL" id="JAVHJM010000002">
    <property type="protein sequence ID" value="KAK6518073.1"/>
    <property type="molecule type" value="Genomic_DNA"/>
</dbReference>
<sequence>MILPKWMMLSCPALIQDYVTNPPDHVEPVKILADDINHFALKTARKPLAEFAHATDYTERLYRKIYPYKPDDTDFNPSNTVDGVRNVDITFEYLLRGFSSRLFRANSLIKQIKGSRSPPDGGVGQANVHTFGFRDRQQALDLYPILQLLYEGIVEEKNRVPGIHRWIRNDLTNGDLTGWESNLVAVAWSVIGARIDFNPDFIVYDPPQQELWKDCLDETKWRLGKVKDAIDATWNIFLENPPRLAKTTSFDFNFDFEIHLKRLSDWFSAWHNAVSMLHKSYSDVPRYSPIAKSENVGKGFEKESFSTYPLELELGVSETEVICPDEASVGPVPQSLFHRALGCKPGQVKMVNKSKNP</sequence>
<keyword evidence="2" id="KW-1185">Reference proteome</keyword>
<proteinExistence type="predicted"/>
<evidence type="ECO:0000313" key="2">
    <source>
        <dbReference type="Proteomes" id="UP001307849"/>
    </source>
</evidence>
<gene>
    <name evidence="1" type="ORF">TWF506_005235</name>
</gene>
<protein>
    <submittedName>
        <fullName evidence="1">Uncharacterized protein</fullName>
    </submittedName>
</protein>
<name>A0AAN8NT71_9PEZI</name>